<dbReference type="InterPro" id="IPR008407">
    <property type="entry name" value="Brnchd-chn_aa_trnsp_AzlD"/>
</dbReference>
<evidence type="ECO:0000313" key="2">
    <source>
        <dbReference type="EMBL" id="MEG3614903.1"/>
    </source>
</evidence>
<dbReference type="RefSeq" id="WP_278237098.1">
    <property type="nucleotide sequence ID" value="NZ_JBAGLP010000116.1"/>
</dbReference>
<evidence type="ECO:0000313" key="3">
    <source>
        <dbReference type="Proteomes" id="UP001310387"/>
    </source>
</evidence>
<comment type="caution">
    <text evidence="2">The sequence shown here is derived from an EMBL/GenBank/DDBJ whole genome shotgun (WGS) entry which is preliminary data.</text>
</comment>
<feature type="transmembrane region" description="Helical" evidence="1">
    <location>
        <begin position="73"/>
        <end position="100"/>
    </location>
</feature>
<proteinExistence type="predicted"/>
<protein>
    <submittedName>
        <fullName evidence="2">AzlD domain-containing protein</fullName>
    </submittedName>
</protein>
<dbReference type="EMBL" id="JBAGLP010000116">
    <property type="protein sequence ID" value="MEG3614903.1"/>
    <property type="molecule type" value="Genomic_DNA"/>
</dbReference>
<keyword evidence="1" id="KW-0472">Membrane</keyword>
<gene>
    <name evidence="2" type="ORF">V5O49_07180</name>
</gene>
<evidence type="ECO:0000256" key="1">
    <source>
        <dbReference type="SAM" id="Phobius"/>
    </source>
</evidence>
<accession>A0ABU7Z689</accession>
<sequence>MTPTVLWATVLVASVASFALKLAGHLVPQHWLATDRVQRTSGLVTVALLVALVVVQTFATGPALTVDARVPALAAAAAALALRAPFVVVIVVAAAVAAGLRALGWG</sequence>
<organism evidence="2 3">
    <name type="scientific">Isoptericola haloaureus</name>
    <dbReference type="NCBI Taxonomy" id="1542902"/>
    <lineage>
        <taxon>Bacteria</taxon>
        <taxon>Bacillati</taxon>
        <taxon>Actinomycetota</taxon>
        <taxon>Actinomycetes</taxon>
        <taxon>Micrococcales</taxon>
        <taxon>Promicromonosporaceae</taxon>
        <taxon>Isoptericola</taxon>
    </lineage>
</organism>
<reference evidence="2" key="1">
    <citation type="journal article" date="2024" name="Antonie Van Leeuwenhoek">
        <title>Isoptericola haloaureus sp. nov., a dimorphic actinobacterium isolated from mangrove sediments of southeast India, implicating biosaline agricultural significance through nitrogen fixation and salt tolerance genes.</title>
        <authorList>
            <person name="Prathaban M."/>
            <person name="Prathiviraj R."/>
            <person name="Ravichandran M."/>
            <person name="Natarajan S.D."/>
            <person name="Sobanaa M."/>
            <person name="Hari Krishna Kumar S."/>
            <person name="Chandrasekar V."/>
            <person name="Selvin J."/>
        </authorList>
    </citation>
    <scope>NUCLEOTIDE SEQUENCE</scope>
    <source>
        <strain evidence="2">MP1014</strain>
    </source>
</reference>
<reference evidence="2" key="2">
    <citation type="submission" date="2024-02" db="EMBL/GenBank/DDBJ databases">
        <authorList>
            <person name="Prathaban M."/>
            <person name="Mythili R."/>
            <person name="Sharmila Devi N."/>
            <person name="Sobanaa M."/>
            <person name="Prathiviraj R."/>
            <person name="Selvin J."/>
        </authorList>
    </citation>
    <scope>NUCLEOTIDE SEQUENCE</scope>
    <source>
        <strain evidence="2">MP1014</strain>
    </source>
</reference>
<dbReference type="Pfam" id="PF05437">
    <property type="entry name" value="AzlD"/>
    <property type="match status" value="1"/>
</dbReference>
<dbReference type="Proteomes" id="UP001310387">
    <property type="component" value="Unassembled WGS sequence"/>
</dbReference>
<keyword evidence="1" id="KW-1133">Transmembrane helix</keyword>
<keyword evidence="1" id="KW-0812">Transmembrane</keyword>
<name>A0ABU7Z689_9MICO</name>
<keyword evidence="3" id="KW-1185">Reference proteome</keyword>
<feature type="transmembrane region" description="Helical" evidence="1">
    <location>
        <begin position="43"/>
        <end position="66"/>
    </location>
</feature>